<reference evidence="1" key="1">
    <citation type="journal article" date="2020" name="mSystems">
        <title>Genome- and Community-Level Interaction Insights into Carbon Utilization and Element Cycling Functions of Hydrothermarchaeota in Hydrothermal Sediment.</title>
        <authorList>
            <person name="Zhou Z."/>
            <person name="Liu Y."/>
            <person name="Xu W."/>
            <person name="Pan J."/>
            <person name="Luo Z.H."/>
            <person name="Li M."/>
        </authorList>
    </citation>
    <scope>NUCLEOTIDE SEQUENCE [LARGE SCALE GENOMIC DNA]</scope>
    <source>
        <strain evidence="1">SpSt-774</strain>
    </source>
</reference>
<dbReference type="EMBL" id="DTGZ01000104">
    <property type="protein sequence ID" value="HGV97786.1"/>
    <property type="molecule type" value="Genomic_DNA"/>
</dbReference>
<evidence type="ECO:0000313" key="1">
    <source>
        <dbReference type="EMBL" id="HGV97786.1"/>
    </source>
</evidence>
<organism evidence="1">
    <name type="scientific">candidate division WOR-3 bacterium</name>
    <dbReference type="NCBI Taxonomy" id="2052148"/>
    <lineage>
        <taxon>Bacteria</taxon>
        <taxon>Bacteria division WOR-3</taxon>
    </lineage>
</organism>
<sequence length="60" mass="7170">MNTGLRILPFLNRWHRIILLVKKYFNPLKPDSARIVYELLPLQYADSLCRFSLIPQEVRV</sequence>
<proteinExistence type="predicted"/>
<comment type="caution">
    <text evidence="1">The sequence shown here is derived from an EMBL/GenBank/DDBJ whole genome shotgun (WGS) entry which is preliminary data.</text>
</comment>
<gene>
    <name evidence="1" type="ORF">ENV60_05770</name>
</gene>
<name>A0A7C4TCK7_UNCW3</name>
<dbReference type="AlphaFoldDB" id="A0A7C4TCK7"/>
<accession>A0A7C4TCK7</accession>
<protein>
    <submittedName>
        <fullName evidence="1">Uncharacterized protein</fullName>
    </submittedName>
</protein>